<dbReference type="PANTHER" id="PTHR43539:SF78">
    <property type="entry name" value="FLAVIN-CONTAINING MONOOXYGENASE"/>
    <property type="match status" value="1"/>
</dbReference>
<dbReference type="Proteomes" id="UP001501821">
    <property type="component" value="Unassembled WGS sequence"/>
</dbReference>
<dbReference type="InterPro" id="IPR050982">
    <property type="entry name" value="Auxin_biosynth/cation_transpt"/>
</dbReference>
<dbReference type="PRINTS" id="PR00368">
    <property type="entry name" value="FADPNR"/>
</dbReference>
<dbReference type="RefSeq" id="WP_344771711.1">
    <property type="nucleotide sequence ID" value="NZ_BAABAH010000001.1"/>
</dbReference>
<dbReference type="InterPro" id="IPR036188">
    <property type="entry name" value="FAD/NAD-bd_sf"/>
</dbReference>
<comment type="caution">
    <text evidence="2">The sequence shown here is derived from an EMBL/GenBank/DDBJ whole genome shotgun (WGS) entry which is preliminary data.</text>
</comment>
<dbReference type="Gene3D" id="3.50.50.60">
    <property type="entry name" value="FAD/NAD(P)-binding domain"/>
    <property type="match status" value="1"/>
</dbReference>
<dbReference type="Pfam" id="PF13738">
    <property type="entry name" value="Pyr_redox_3"/>
    <property type="match status" value="1"/>
</dbReference>
<evidence type="ECO:0000256" key="1">
    <source>
        <dbReference type="ARBA" id="ARBA00023002"/>
    </source>
</evidence>
<accession>A0ABP7HXG6</accession>
<gene>
    <name evidence="2" type="ORF">GCM10022242_00110</name>
</gene>
<organism evidence="2 3">
    <name type="scientific">Nocardioides panacisoli</name>
    <dbReference type="NCBI Taxonomy" id="627624"/>
    <lineage>
        <taxon>Bacteria</taxon>
        <taxon>Bacillati</taxon>
        <taxon>Actinomycetota</taxon>
        <taxon>Actinomycetes</taxon>
        <taxon>Propionibacteriales</taxon>
        <taxon>Nocardioidaceae</taxon>
        <taxon>Nocardioides</taxon>
    </lineage>
</organism>
<reference evidence="3" key="1">
    <citation type="journal article" date="2019" name="Int. J. Syst. Evol. Microbiol.">
        <title>The Global Catalogue of Microorganisms (GCM) 10K type strain sequencing project: providing services to taxonomists for standard genome sequencing and annotation.</title>
        <authorList>
            <consortium name="The Broad Institute Genomics Platform"/>
            <consortium name="The Broad Institute Genome Sequencing Center for Infectious Disease"/>
            <person name="Wu L."/>
            <person name="Ma J."/>
        </authorList>
    </citation>
    <scope>NUCLEOTIDE SEQUENCE [LARGE SCALE GENOMIC DNA]</scope>
    <source>
        <strain evidence="3">JCM 16953</strain>
    </source>
</reference>
<protein>
    <submittedName>
        <fullName evidence="2">NAD(P)/FAD-dependent oxidoreductase</fullName>
    </submittedName>
</protein>
<name>A0ABP7HXG6_9ACTN</name>
<keyword evidence="3" id="KW-1185">Reference proteome</keyword>
<dbReference type="EMBL" id="BAABAH010000001">
    <property type="protein sequence ID" value="GAA3801152.1"/>
    <property type="molecule type" value="Genomic_DNA"/>
</dbReference>
<dbReference type="PRINTS" id="PR00469">
    <property type="entry name" value="PNDRDTASEII"/>
</dbReference>
<sequence>MSTQTAHPDTIRTAPLRDDALDVLVIGAGQAGLAVAYHLRQAGLRFLVVDGAAEVGSAWRSRWDSLTLFTPAQYDALPGMAFPARADTYPTATDVADYLEAYALRFDLPIVLNTRVTRLRRDGGRYLVDTSEGPQHARQVVVATGPFQTPVVPAISADLGDGVRQLHSAEYRNPAQIGAGPVVVVGAGNSGRQIALELAATHQVILAVGSEPMQLPQRILGRDLFWWLSKSGLLSKAADSRVARRMRARGDLVIGTPLVELRNAGVEIRPGLTAAHRNGLTFADQTHCQLATVIWATGYRSDYSWIDVPGSVADHEGRHTVEHDRGMTTVPGLTFIGLPWQHTRGSALLGFVKDDAKWVAERVIAAAAVPRA</sequence>
<evidence type="ECO:0000313" key="2">
    <source>
        <dbReference type="EMBL" id="GAA3801152.1"/>
    </source>
</evidence>
<dbReference type="SUPFAM" id="SSF51905">
    <property type="entry name" value="FAD/NAD(P)-binding domain"/>
    <property type="match status" value="2"/>
</dbReference>
<proteinExistence type="predicted"/>
<evidence type="ECO:0000313" key="3">
    <source>
        <dbReference type="Proteomes" id="UP001501821"/>
    </source>
</evidence>
<keyword evidence="1" id="KW-0560">Oxidoreductase</keyword>
<dbReference type="PANTHER" id="PTHR43539">
    <property type="entry name" value="FLAVIN-BINDING MONOOXYGENASE-LIKE PROTEIN (AFU_ORTHOLOGUE AFUA_4G09220)"/>
    <property type="match status" value="1"/>
</dbReference>